<sequence>MTPFSSFWQAGYEGADHINPAGIALDMNQLTGHDRQFAADYAALGAFSIRVVRESVGWRRAEANPQALFRLLEAQMTAACRLGIQVNWTLSHYGWPAGLTLFSPEFVPRFAGFCFRIAQFLRDFYDEAPIYSPINEISFLSWGIAVGLFGHESAASPDAIKCQLVRAALAGCDAIRAADPRARFLHCDPLIHVVADDAQPATRQHAAALNAAQFQAWDMLAGTLAPELGGAPRYLDLMGANYYHGNQWLALSGQRLEWHLDDARRIPLHQMLCQLAQRYQRPLLLAETSHVGSGRAAWLAHITAQVAQARLSGCDIRGICLYPIIDRPLWEDPAHWPHSGLWDVDDHRVRLLNHTCAAALRQSQRQLARFEGAINRAAGPKESDMNTSTLVVFSHLRWGFVYQRPQHLMSRLAQYHRVLFIEEPVYQAGEAGLRQSHPAANVTVIEPHTPIHAPGFHDDQIALLQPLLSALLEPEARPLVWFYTPMALPLLSAFQPAAIIYDCMDELAAFDQAPRQLQQRESALLSRADVVFTGGSSLYEAKKHRHANVHCFPSSVDAGHFAQALDRTNVHPLQAGLATPRLGYYGVIDERMDLSLVAQLAASHPDWQIVMVGPVVKIDASTLPQAANLHWFGQQPYAALPQFLAGWDVCLMPFALNASTRFISPTKVLEYMAAQLPVVSTAIADVARHYQDVVAIADTHEAFIQACERALRQPTERRHQQAQQMAGIVAGTSWDRTVTQMQQQISRLPATRQPAPAASETPASGARAQAVALRPIPCLILGAGPTGLSAGYHYGEGAVVLEKNAAPGGWCRSIEDQGFTFDYAGHIMFSSDPYVLGLYDMLLGDNQHWQTREAWVYSHGVYTRYPFQSALHGLPAEVVSECVLGAIEARYGQQSVSEAVPPEEACRDCCADGVVADADRIAPQPQDEDFEHFIYRVWGKGIARHFAIPYNRKLWKTPLQAMETSWLGGRVPLPDLAQIVSGALAPLAKPVGPNARFGYPLRGGFQALMNGFLPHLRCKLETNAAVTAIQPQTHSVTLTDGRHLQYDQLISTLPLPELVRLMGARAPEAIQQAAAQLRHTSVCCVNLGVGRANLSDKHWIYYPGDTLFHRIFLQGNASPHCNPPGGFGLTCEITWRDDQPLPCTGEALIQRCIDDCIRCGIFNADDRILTASIVDMPYAYVVYDHARSENVARIRSWLVAQGIHLAGRYSEWEYYNSDHAFLAGRRVAGTVKDLLSNRKTIA</sequence>
<keyword evidence="3" id="KW-1185">Reference proteome</keyword>
<dbReference type="InterPro" id="IPR036188">
    <property type="entry name" value="FAD/NAD-bd_sf"/>
</dbReference>
<organism evidence="2 3">
    <name type="scientific">Candidatus Pantoea soli</name>
    <dbReference type="NCBI Taxonomy" id="3098669"/>
    <lineage>
        <taxon>Bacteria</taxon>
        <taxon>Pseudomonadati</taxon>
        <taxon>Pseudomonadota</taxon>
        <taxon>Gammaproteobacteria</taxon>
        <taxon>Enterobacterales</taxon>
        <taxon>Erwiniaceae</taxon>
        <taxon>Pantoea</taxon>
    </lineage>
</organism>
<dbReference type="GO" id="GO:0005829">
    <property type="term" value="C:cytosol"/>
    <property type="evidence" value="ECO:0007669"/>
    <property type="project" value="TreeGrafter"/>
</dbReference>
<dbReference type="PANTHER" id="PTHR21197:SF0">
    <property type="entry name" value="UDP-GALACTOPYRANOSE MUTASE"/>
    <property type="match status" value="1"/>
</dbReference>
<dbReference type="Gene3D" id="3.20.20.80">
    <property type="entry name" value="Glycosidases"/>
    <property type="match status" value="1"/>
</dbReference>
<gene>
    <name evidence="2" type="ORF">D8B20_17935</name>
</gene>
<dbReference type="OrthoDB" id="9816564at2"/>
<dbReference type="AlphaFoldDB" id="A0A518XHZ3"/>
<dbReference type="SUPFAM" id="SSF51445">
    <property type="entry name" value="(Trans)glycosidases"/>
    <property type="match status" value="1"/>
</dbReference>
<dbReference type="Pfam" id="PF13450">
    <property type="entry name" value="NAD_binding_8"/>
    <property type="match status" value="1"/>
</dbReference>
<geneLocation type="plasmid" evidence="2 3">
    <name>unnamed1</name>
</geneLocation>
<dbReference type="GO" id="GO:0008767">
    <property type="term" value="F:UDP-galactopyranose mutase activity"/>
    <property type="evidence" value="ECO:0007669"/>
    <property type="project" value="TreeGrafter"/>
</dbReference>
<dbReference type="SUPFAM" id="SSF53756">
    <property type="entry name" value="UDP-Glycosyltransferase/glycogen phosphorylase"/>
    <property type="match status" value="1"/>
</dbReference>
<evidence type="ECO:0000259" key="1">
    <source>
        <dbReference type="Pfam" id="PF01593"/>
    </source>
</evidence>
<evidence type="ECO:0000313" key="2">
    <source>
        <dbReference type="EMBL" id="QDY43813.1"/>
    </source>
</evidence>
<dbReference type="InterPro" id="IPR017853">
    <property type="entry name" value="GH"/>
</dbReference>
<dbReference type="Pfam" id="PF13692">
    <property type="entry name" value="Glyco_trans_1_4"/>
    <property type="match status" value="1"/>
</dbReference>
<dbReference type="Gene3D" id="3.50.50.60">
    <property type="entry name" value="FAD/NAD(P)-binding domain"/>
    <property type="match status" value="1"/>
</dbReference>
<dbReference type="InterPro" id="IPR002937">
    <property type="entry name" value="Amino_oxidase"/>
</dbReference>
<accession>A0A518XHZ3</accession>
<dbReference type="SUPFAM" id="SSF51905">
    <property type="entry name" value="FAD/NAD(P)-binding domain"/>
    <property type="match status" value="1"/>
</dbReference>
<dbReference type="KEGG" id="pdis:D8B20_17935"/>
<reference evidence="2 3" key="1">
    <citation type="submission" date="2018-10" db="EMBL/GenBank/DDBJ databases">
        <title>Genome Sequencing of Pantoea dispersa DSM 32899.</title>
        <authorList>
            <person name="Nawrath M."/>
            <person name="Ottenheim C."/>
            <person name="Wilm A."/>
            <person name="Zimmermann W."/>
            <person name="Wu J.C."/>
        </authorList>
    </citation>
    <scope>NUCLEOTIDE SEQUENCE [LARGE SCALE GENOMIC DNA]</scope>
    <source>
        <strain evidence="2 3">DSM 32899</strain>
        <plasmid evidence="2 3">unnamed1</plasmid>
    </source>
</reference>
<dbReference type="Proteomes" id="UP000319411">
    <property type="component" value="Plasmid unnamed1"/>
</dbReference>
<dbReference type="GO" id="GO:0016491">
    <property type="term" value="F:oxidoreductase activity"/>
    <property type="evidence" value="ECO:0007669"/>
    <property type="project" value="InterPro"/>
</dbReference>
<dbReference type="Gene3D" id="3.40.50.11010">
    <property type="match status" value="1"/>
</dbReference>
<protein>
    <submittedName>
        <fullName evidence="2">Glycosyltransferase</fullName>
    </submittedName>
</protein>
<feature type="domain" description="Amine oxidase" evidence="1">
    <location>
        <begin position="998"/>
        <end position="1231"/>
    </location>
</feature>
<evidence type="ECO:0000313" key="3">
    <source>
        <dbReference type="Proteomes" id="UP000319411"/>
    </source>
</evidence>
<dbReference type="EMBL" id="CP032703">
    <property type="protein sequence ID" value="QDY43813.1"/>
    <property type="molecule type" value="Genomic_DNA"/>
</dbReference>
<dbReference type="GO" id="GO:0050660">
    <property type="term" value="F:flavin adenine dinucleotide binding"/>
    <property type="evidence" value="ECO:0007669"/>
    <property type="project" value="TreeGrafter"/>
</dbReference>
<dbReference type="Gene3D" id="3.40.50.2000">
    <property type="entry name" value="Glycogen Phosphorylase B"/>
    <property type="match status" value="1"/>
</dbReference>
<proteinExistence type="predicted"/>
<keyword evidence="2" id="KW-0614">Plasmid</keyword>
<name>A0A518XHZ3_9GAMM</name>
<dbReference type="Pfam" id="PF01593">
    <property type="entry name" value="Amino_oxidase"/>
    <property type="match status" value="1"/>
</dbReference>
<dbReference type="RefSeq" id="WP_145890824.1">
    <property type="nucleotide sequence ID" value="NZ_CP032703.1"/>
</dbReference>
<dbReference type="PANTHER" id="PTHR21197">
    <property type="entry name" value="UDP-GALACTOPYRANOSE MUTASE"/>
    <property type="match status" value="1"/>
</dbReference>